<dbReference type="Proteomes" id="UP001305414">
    <property type="component" value="Unassembled WGS sequence"/>
</dbReference>
<gene>
    <name evidence="2" type="ORF">RRF57_001667</name>
</gene>
<feature type="compositionally biased region" description="Pro residues" evidence="1">
    <location>
        <begin position="29"/>
        <end position="41"/>
    </location>
</feature>
<proteinExistence type="predicted"/>
<name>A0AAN7UHK7_9PEZI</name>
<reference evidence="2 3" key="1">
    <citation type="submission" date="2023-10" db="EMBL/GenBank/DDBJ databases">
        <title>Draft genome sequence of Xylaria bambusicola isolate GMP-LS, the root and basal stem rot pathogen of sugarcane in Indonesia.</title>
        <authorList>
            <person name="Selvaraj P."/>
            <person name="Muralishankar V."/>
            <person name="Muruganantham S."/>
            <person name="Sp S."/>
            <person name="Haryani S."/>
            <person name="Lau K.J.X."/>
            <person name="Naqvi N.I."/>
        </authorList>
    </citation>
    <scope>NUCLEOTIDE SEQUENCE [LARGE SCALE GENOMIC DNA]</scope>
    <source>
        <strain evidence="2">GMP-LS</strain>
    </source>
</reference>
<accession>A0AAN7UHK7</accession>
<evidence type="ECO:0000313" key="2">
    <source>
        <dbReference type="EMBL" id="KAK5625951.1"/>
    </source>
</evidence>
<evidence type="ECO:0000313" key="3">
    <source>
        <dbReference type="Proteomes" id="UP001305414"/>
    </source>
</evidence>
<protein>
    <submittedName>
        <fullName evidence="2">Uncharacterized protein</fullName>
    </submittedName>
</protein>
<comment type="caution">
    <text evidence="2">The sequence shown here is derived from an EMBL/GenBank/DDBJ whole genome shotgun (WGS) entry which is preliminary data.</text>
</comment>
<organism evidence="2 3">
    <name type="scientific">Xylaria bambusicola</name>
    <dbReference type="NCBI Taxonomy" id="326684"/>
    <lineage>
        <taxon>Eukaryota</taxon>
        <taxon>Fungi</taxon>
        <taxon>Dikarya</taxon>
        <taxon>Ascomycota</taxon>
        <taxon>Pezizomycotina</taxon>
        <taxon>Sordariomycetes</taxon>
        <taxon>Xylariomycetidae</taxon>
        <taxon>Xylariales</taxon>
        <taxon>Xylariaceae</taxon>
        <taxon>Xylaria</taxon>
    </lineage>
</organism>
<evidence type="ECO:0000256" key="1">
    <source>
        <dbReference type="SAM" id="MobiDB-lite"/>
    </source>
</evidence>
<sequence length="106" mass="11484">MDSGPTEAVAAALKLGPTTAPDSGAPAKNPRPPVKSPWPPAKNPLLPVKKFLQGFSHLSTTPKFKIHYVDYVVNYKYHHFLATRGFLANLGFSIRGVFKPELGLTG</sequence>
<keyword evidence="3" id="KW-1185">Reference proteome</keyword>
<feature type="region of interest" description="Disordered" evidence="1">
    <location>
        <begin position="14"/>
        <end position="41"/>
    </location>
</feature>
<dbReference type="AlphaFoldDB" id="A0AAN7UHK7"/>
<dbReference type="EMBL" id="JAWHQM010000003">
    <property type="protein sequence ID" value="KAK5625951.1"/>
    <property type="molecule type" value="Genomic_DNA"/>
</dbReference>